<name>A0A221KDD1_VITFI</name>
<evidence type="ECO:0000256" key="2">
    <source>
        <dbReference type="ARBA" id="ARBA00023015"/>
    </source>
</evidence>
<proteinExistence type="inferred from homology"/>
<dbReference type="Proteomes" id="UP000199729">
    <property type="component" value="Chromosome"/>
</dbReference>
<dbReference type="Gene3D" id="3.40.190.290">
    <property type="match status" value="1"/>
</dbReference>
<evidence type="ECO:0000313" key="7">
    <source>
        <dbReference type="Proteomes" id="UP000199729"/>
    </source>
</evidence>
<evidence type="ECO:0000256" key="4">
    <source>
        <dbReference type="ARBA" id="ARBA00023163"/>
    </source>
</evidence>
<dbReference type="PROSITE" id="PS50931">
    <property type="entry name" value="HTH_LYSR"/>
    <property type="match status" value="1"/>
</dbReference>
<dbReference type="InterPro" id="IPR036390">
    <property type="entry name" value="WH_DNA-bd_sf"/>
</dbReference>
<dbReference type="InterPro" id="IPR050176">
    <property type="entry name" value="LTTR"/>
</dbReference>
<organism evidence="6 7">
    <name type="scientific">Vitreoscilla filiformis</name>
    <dbReference type="NCBI Taxonomy" id="63"/>
    <lineage>
        <taxon>Bacteria</taxon>
        <taxon>Pseudomonadati</taxon>
        <taxon>Pseudomonadota</taxon>
        <taxon>Betaproteobacteria</taxon>
        <taxon>Neisseriales</taxon>
        <taxon>Neisseriaceae</taxon>
        <taxon>Vitreoscilla</taxon>
    </lineage>
</organism>
<keyword evidence="2" id="KW-0805">Transcription regulation</keyword>
<keyword evidence="4" id="KW-0804">Transcription</keyword>
<evidence type="ECO:0000259" key="5">
    <source>
        <dbReference type="PROSITE" id="PS50931"/>
    </source>
</evidence>
<dbReference type="RefSeq" id="WP_089416187.1">
    <property type="nucleotide sequence ID" value="NZ_CP022423.1"/>
</dbReference>
<evidence type="ECO:0000256" key="1">
    <source>
        <dbReference type="ARBA" id="ARBA00009437"/>
    </source>
</evidence>
<keyword evidence="7" id="KW-1185">Reference proteome</keyword>
<dbReference type="Pfam" id="PF00126">
    <property type="entry name" value="HTH_1"/>
    <property type="match status" value="1"/>
</dbReference>
<dbReference type="InterPro" id="IPR036388">
    <property type="entry name" value="WH-like_DNA-bd_sf"/>
</dbReference>
<dbReference type="NCBIfam" id="NF009888">
    <property type="entry name" value="PRK13348.1"/>
    <property type="match status" value="1"/>
</dbReference>
<keyword evidence="3" id="KW-0238">DNA-binding</keyword>
<dbReference type="EMBL" id="CP022423">
    <property type="protein sequence ID" value="ASM76969.1"/>
    <property type="molecule type" value="Genomic_DNA"/>
</dbReference>
<dbReference type="InterPro" id="IPR017685">
    <property type="entry name" value="ArgP"/>
</dbReference>
<accession>A0A221KDD1</accession>
<feature type="domain" description="HTH lysR-type" evidence="5">
    <location>
        <begin position="2"/>
        <end position="58"/>
    </location>
</feature>
<dbReference type="KEGG" id="vff:VITFI_CDS1191"/>
<dbReference type="GO" id="GO:0003700">
    <property type="term" value="F:DNA-binding transcription factor activity"/>
    <property type="evidence" value="ECO:0007669"/>
    <property type="project" value="InterPro"/>
</dbReference>
<dbReference type="Gene3D" id="1.10.10.10">
    <property type="entry name" value="Winged helix-like DNA-binding domain superfamily/Winged helix DNA-binding domain"/>
    <property type="match status" value="1"/>
</dbReference>
<dbReference type="SUPFAM" id="SSF53850">
    <property type="entry name" value="Periplasmic binding protein-like II"/>
    <property type="match status" value="1"/>
</dbReference>
<protein>
    <submittedName>
        <fullName evidence="6">LysR family transcriptional regulator</fullName>
    </submittedName>
</protein>
<dbReference type="InterPro" id="IPR005119">
    <property type="entry name" value="LysR_subst-bd"/>
</dbReference>
<dbReference type="InterPro" id="IPR000847">
    <property type="entry name" value="LysR_HTH_N"/>
</dbReference>
<dbReference type="PANTHER" id="PTHR30579">
    <property type="entry name" value="TRANSCRIPTIONAL REGULATOR"/>
    <property type="match status" value="1"/>
</dbReference>
<reference evidence="6 7" key="1">
    <citation type="submission" date="2017-07" db="EMBL/GenBank/DDBJ databases">
        <title>Complete Genome Sequence of the cosmetic ferment Vitreoscilla filiformis (ATCC15551).</title>
        <authorList>
            <person name="Contreras S."/>
            <person name="Sagory-Zalkind P."/>
            <person name="Blanquart H."/>
            <person name="Iltis A."/>
            <person name="Morand S.C."/>
        </authorList>
    </citation>
    <scope>NUCLEOTIDE SEQUENCE [LARGE SCALE GENOMIC DNA]</scope>
    <source>
        <strain evidence="6 7">ATCC 15551</strain>
    </source>
</reference>
<dbReference type="NCBIfam" id="TIGR03298">
    <property type="entry name" value="argP"/>
    <property type="match status" value="1"/>
</dbReference>
<sequence>MLDYPLLQALAAVVREGSFERAARALHLTPSAVSQRVKLLEERTGQVLVVRANPAKATPAGQRLCRHVEEVALLEHRLAHDLPGLGPEAPGRVTLPVAVNADSLATWFVPAAARMAAESPVLLDLRLEDQDHTAEHLRCGEVVAAVTALAHPVPGCRSVPLGCMDYCATASPAFVRTHLADGVNAHTLAQAPCLTFSRRDRLQALWLESVLGEALHVPTHWLPSAQAFVEASQAGLGWGMNPEPLVADALAAGTLVELVPGHRLTVALYWQCRQGLPVAPVLTRAVCAAAAQVLRPSDEPSR</sequence>
<dbReference type="Pfam" id="PF03466">
    <property type="entry name" value="LysR_substrate"/>
    <property type="match status" value="1"/>
</dbReference>
<evidence type="ECO:0000313" key="6">
    <source>
        <dbReference type="EMBL" id="ASM76969.1"/>
    </source>
</evidence>
<comment type="similarity">
    <text evidence="1">Belongs to the LysR transcriptional regulatory family.</text>
</comment>
<dbReference type="OrthoDB" id="8675247at2"/>
<dbReference type="SUPFAM" id="SSF46785">
    <property type="entry name" value="Winged helix' DNA-binding domain"/>
    <property type="match status" value="1"/>
</dbReference>
<dbReference type="AlphaFoldDB" id="A0A221KDD1"/>
<gene>
    <name evidence="6" type="ORF">VITFI_CDS1191</name>
</gene>
<dbReference type="GO" id="GO:0003677">
    <property type="term" value="F:DNA binding"/>
    <property type="evidence" value="ECO:0007669"/>
    <property type="project" value="UniProtKB-KW"/>
</dbReference>
<dbReference type="PANTHER" id="PTHR30579:SF2">
    <property type="entry name" value="HTH-TYPE TRANSCRIPTIONAL REGULATOR ARGP"/>
    <property type="match status" value="1"/>
</dbReference>
<evidence type="ECO:0000256" key="3">
    <source>
        <dbReference type="ARBA" id="ARBA00023125"/>
    </source>
</evidence>
<dbReference type="NCBIfam" id="NF002964">
    <property type="entry name" value="PRK03635.1"/>
    <property type="match status" value="1"/>
</dbReference>